<evidence type="ECO:0000313" key="2">
    <source>
        <dbReference type="EMBL" id="OAX35125.1"/>
    </source>
</evidence>
<dbReference type="Pfam" id="PF00400">
    <property type="entry name" value="WD40"/>
    <property type="match status" value="2"/>
</dbReference>
<dbReference type="Proteomes" id="UP000092154">
    <property type="component" value="Unassembled WGS sequence"/>
</dbReference>
<feature type="non-terminal residue" evidence="2">
    <location>
        <position position="1"/>
    </location>
</feature>
<accession>A0A1B7MR75</accession>
<dbReference type="AlphaFoldDB" id="A0A1B7MR75"/>
<gene>
    <name evidence="2" type="ORF">K503DRAFT_830582</name>
</gene>
<keyword evidence="1" id="KW-0853">WD repeat</keyword>
<dbReference type="PROSITE" id="PS50082">
    <property type="entry name" value="WD_REPEATS_2"/>
    <property type="match status" value="1"/>
</dbReference>
<dbReference type="PANTHER" id="PTHR19879:SF9">
    <property type="entry name" value="TRANSCRIPTION INITIATION FACTOR TFIID SUBUNIT 5"/>
    <property type="match status" value="1"/>
</dbReference>
<dbReference type="PANTHER" id="PTHR19879">
    <property type="entry name" value="TRANSCRIPTION INITIATION FACTOR TFIID"/>
    <property type="match status" value="1"/>
</dbReference>
<proteinExistence type="predicted"/>
<protein>
    <submittedName>
        <fullName evidence="2">Uncharacterized protein</fullName>
    </submittedName>
</protein>
<dbReference type="InterPro" id="IPR015943">
    <property type="entry name" value="WD40/YVTN_repeat-like_dom_sf"/>
</dbReference>
<dbReference type="InterPro" id="IPR011044">
    <property type="entry name" value="Quino_amine_DH_bsu"/>
</dbReference>
<feature type="repeat" description="WD" evidence="1">
    <location>
        <begin position="12"/>
        <end position="44"/>
    </location>
</feature>
<dbReference type="STRING" id="1314800.A0A1B7MR75"/>
<dbReference type="EMBL" id="KV448530">
    <property type="protein sequence ID" value="OAX35125.1"/>
    <property type="molecule type" value="Genomic_DNA"/>
</dbReference>
<dbReference type="OrthoDB" id="2688548at2759"/>
<dbReference type="InterPro" id="IPR001680">
    <property type="entry name" value="WD40_rpt"/>
</dbReference>
<organism evidence="2 3">
    <name type="scientific">Rhizopogon vinicolor AM-OR11-026</name>
    <dbReference type="NCBI Taxonomy" id="1314800"/>
    <lineage>
        <taxon>Eukaryota</taxon>
        <taxon>Fungi</taxon>
        <taxon>Dikarya</taxon>
        <taxon>Basidiomycota</taxon>
        <taxon>Agaricomycotina</taxon>
        <taxon>Agaricomycetes</taxon>
        <taxon>Agaricomycetidae</taxon>
        <taxon>Boletales</taxon>
        <taxon>Suillineae</taxon>
        <taxon>Rhizopogonaceae</taxon>
        <taxon>Rhizopogon</taxon>
    </lineage>
</organism>
<evidence type="ECO:0000313" key="3">
    <source>
        <dbReference type="Proteomes" id="UP000092154"/>
    </source>
</evidence>
<dbReference type="Gene3D" id="2.130.10.10">
    <property type="entry name" value="YVTN repeat-like/Quinoprotein amine dehydrogenase"/>
    <property type="match status" value="1"/>
</dbReference>
<evidence type="ECO:0000256" key="1">
    <source>
        <dbReference type="PROSITE-ProRule" id="PRU00221"/>
    </source>
</evidence>
<dbReference type="SUPFAM" id="SSF50969">
    <property type="entry name" value="YVTN repeat-like/Quinoprotein amine dehydrogenase"/>
    <property type="match status" value="1"/>
</dbReference>
<keyword evidence="3" id="KW-1185">Reference proteome</keyword>
<reference evidence="2 3" key="1">
    <citation type="submission" date="2016-06" db="EMBL/GenBank/DDBJ databases">
        <title>Comparative genomics of the ectomycorrhizal sister species Rhizopogon vinicolor and Rhizopogon vesiculosus (Basidiomycota: Boletales) reveals a divergence of the mating type B locus.</title>
        <authorList>
            <consortium name="DOE Joint Genome Institute"/>
            <person name="Mujic A.B."/>
            <person name="Kuo A."/>
            <person name="Tritt A."/>
            <person name="Lipzen A."/>
            <person name="Chen C."/>
            <person name="Johnson J."/>
            <person name="Sharma A."/>
            <person name="Barry K."/>
            <person name="Grigoriev I.V."/>
            <person name="Spatafora J.W."/>
        </authorList>
    </citation>
    <scope>NUCLEOTIDE SEQUENCE [LARGE SCALE GENOMIC DNA]</scope>
    <source>
        <strain evidence="2 3">AM-OR11-026</strain>
    </source>
</reference>
<sequence>DCDAGLLVGEPWKGRGGRIEALALSPDGRTIACGTEDGTIERWSTDGEMIGDVWTGHSQVLSLSWSPSGGHIASGSYDGTVLFEKQKTGILWWARSRRTRFRCIVLHIHLPRTKLHQADWTVRYASGTATPVCFLSAPSKT</sequence>
<dbReference type="SMART" id="SM00320">
    <property type="entry name" value="WD40"/>
    <property type="match status" value="2"/>
</dbReference>
<name>A0A1B7MR75_9AGAM</name>
<dbReference type="InParanoid" id="A0A1B7MR75"/>